<sequence>MNINRAVIAGLAAAGIAAGGTAVAIPAAADTEIYYQGYGPYKVLRQGAKGNEVLALQWMLNCEDCFVVKKPPGHFGDKTVKSVQRFQVTHMNASESEADGNVGALTWYGLYRDRKPMVYKQRNDCIKGLQVLLNKWKYNGMLVVDGKFGKATRQKVLRFQQAHRLSPTGQVDAKTFQALIYTKA</sequence>
<dbReference type="InterPro" id="IPR036366">
    <property type="entry name" value="PGBDSf"/>
</dbReference>
<name>A0ABN3JM30_9ACTN</name>
<feature type="chain" id="PRO_5046176257" description="Peptidoglycan binding-like domain-containing protein" evidence="1">
    <location>
        <begin position="25"/>
        <end position="184"/>
    </location>
</feature>
<dbReference type="SUPFAM" id="SSF47090">
    <property type="entry name" value="PGBD-like"/>
    <property type="match status" value="2"/>
</dbReference>
<protein>
    <recommendedName>
        <fullName evidence="2">Peptidoglycan binding-like domain-containing protein</fullName>
    </recommendedName>
</protein>
<dbReference type="Proteomes" id="UP001501231">
    <property type="component" value="Unassembled WGS sequence"/>
</dbReference>
<dbReference type="Pfam" id="PF01471">
    <property type="entry name" value="PG_binding_1"/>
    <property type="match status" value="2"/>
</dbReference>
<dbReference type="InterPro" id="IPR036365">
    <property type="entry name" value="PGBD-like_sf"/>
</dbReference>
<dbReference type="InterPro" id="IPR002477">
    <property type="entry name" value="Peptidoglycan-bd-like"/>
</dbReference>
<keyword evidence="1" id="KW-0732">Signal</keyword>
<evidence type="ECO:0000313" key="4">
    <source>
        <dbReference type="Proteomes" id="UP001501231"/>
    </source>
</evidence>
<organism evidence="3 4">
    <name type="scientific">Actinomadura vinacea</name>
    <dbReference type="NCBI Taxonomy" id="115336"/>
    <lineage>
        <taxon>Bacteria</taxon>
        <taxon>Bacillati</taxon>
        <taxon>Actinomycetota</taxon>
        <taxon>Actinomycetes</taxon>
        <taxon>Streptosporangiales</taxon>
        <taxon>Thermomonosporaceae</taxon>
        <taxon>Actinomadura</taxon>
    </lineage>
</organism>
<proteinExistence type="predicted"/>
<dbReference type="EMBL" id="BAAARW010000020">
    <property type="protein sequence ID" value="GAA2431686.1"/>
    <property type="molecule type" value="Genomic_DNA"/>
</dbReference>
<reference evidence="3 4" key="1">
    <citation type="journal article" date="2019" name="Int. J. Syst. Evol. Microbiol.">
        <title>The Global Catalogue of Microorganisms (GCM) 10K type strain sequencing project: providing services to taxonomists for standard genome sequencing and annotation.</title>
        <authorList>
            <consortium name="The Broad Institute Genomics Platform"/>
            <consortium name="The Broad Institute Genome Sequencing Center for Infectious Disease"/>
            <person name="Wu L."/>
            <person name="Ma J."/>
        </authorList>
    </citation>
    <scope>NUCLEOTIDE SEQUENCE [LARGE SCALE GENOMIC DNA]</scope>
    <source>
        <strain evidence="3 4">JCM 3325</strain>
    </source>
</reference>
<feature type="domain" description="Peptidoglycan binding-like" evidence="2">
    <location>
        <begin position="50"/>
        <end position="107"/>
    </location>
</feature>
<evidence type="ECO:0000313" key="3">
    <source>
        <dbReference type="EMBL" id="GAA2431686.1"/>
    </source>
</evidence>
<feature type="domain" description="Peptidoglycan binding-like" evidence="2">
    <location>
        <begin position="127"/>
        <end position="179"/>
    </location>
</feature>
<comment type="caution">
    <text evidence="3">The sequence shown here is derived from an EMBL/GenBank/DDBJ whole genome shotgun (WGS) entry which is preliminary data.</text>
</comment>
<dbReference type="Gene3D" id="1.10.101.10">
    <property type="entry name" value="PGBD-like superfamily/PGBD"/>
    <property type="match status" value="2"/>
</dbReference>
<keyword evidence="4" id="KW-1185">Reference proteome</keyword>
<feature type="signal peptide" evidence="1">
    <location>
        <begin position="1"/>
        <end position="24"/>
    </location>
</feature>
<dbReference type="RefSeq" id="WP_344592293.1">
    <property type="nucleotide sequence ID" value="NZ_BAAARW010000020.1"/>
</dbReference>
<evidence type="ECO:0000259" key="2">
    <source>
        <dbReference type="Pfam" id="PF01471"/>
    </source>
</evidence>
<evidence type="ECO:0000256" key="1">
    <source>
        <dbReference type="SAM" id="SignalP"/>
    </source>
</evidence>
<accession>A0ABN3JM30</accession>
<gene>
    <name evidence="3" type="ORF">GCM10010191_51900</name>
</gene>